<dbReference type="PANTHER" id="PTHR36453:SF1">
    <property type="entry name" value="RIGHT HANDED BETA HELIX DOMAIN-CONTAINING PROTEIN"/>
    <property type="match status" value="1"/>
</dbReference>
<accession>A0A6A5BJJ5</accession>
<proteinExistence type="predicted"/>
<dbReference type="PANTHER" id="PTHR36453">
    <property type="entry name" value="SECRETED PROTEIN-RELATED"/>
    <property type="match status" value="1"/>
</dbReference>
<dbReference type="Proteomes" id="UP000444721">
    <property type="component" value="Unassembled WGS sequence"/>
</dbReference>
<dbReference type="VEuPathDB" id="AmoebaDB:NF0111450"/>
<evidence type="ECO:0000256" key="2">
    <source>
        <dbReference type="SAM" id="SignalP"/>
    </source>
</evidence>
<dbReference type="GeneID" id="68109826"/>
<dbReference type="Pfam" id="PF05048">
    <property type="entry name" value="NosD"/>
    <property type="match status" value="1"/>
</dbReference>
<reference evidence="5 6" key="1">
    <citation type="journal article" date="2019" name="Sci. Rep.">
        <title>Nanopore sequencing improves the draft genome of the human pathogenic amoeba Naegleria fowleri.</title>
        <authorList>
            <person name="Liechti N."/>
            <person name="Schurch N."/>
            <person name="Bruggmann R."/>
            <person name="Wittwer M."/>
        </authorList>
    </citation>
    <scope>NUCLEOTIDE SEQUENCE [LARGE SCALE GENOMIC DNA]</scope>
    <source>
        <strain evidence="5 6">ATCC 30894</strain>
    </source>
</reference>
<evidence type="ECO:0000256" key="1">
    <source>
        <dbReference type="SAM" id="Phobius"/>
    </source>
</evidence>
<keyword evidence="1" id="KW-0812">Transmembrane</keyword>
<protein>
    <recommendedName>
        <fullName evidence="7">Right handed beta helix domain-containing protein</fullName>
    </recommendedName>
</protein>
<dbReference type="InterPro" id="IPR007742">
    <property type="entry name" value="NosD_dom"/>
</dbReference>
<dbReference type="VEuPathDB" id="AmoebaDB:NF0111440"/>
<dbReference type="OrthoDB" id="6080154at2759"/>
<dbReference type="SMART" id="SM00710">
    <property type="entry name" value="PbH1"/>
    <property type="match status" value="6"/>
</dbReference>
<dbReference type="VEuPathDB" id="AmoebaDB:NfTy_057910"/>
<evidence type="ECO:0000313" key="5">
    <source>
        <dbReference type="EMBL" id="KAF0978093.1"/>
    </source>
</evidence>
<dbReference type="VEuPathDB" id="AmoebaDB:FDP41_002608"/>
<dbReference type="EMBL" id="VFQX01000030">
    <property type="protein sequence ID" value="KAF0978093.1"/>
    <property type="molecule type" value="Genomic_DNA"/>
</dbReference>
<evidence type="ECO:0008006" key="7">
    <source>
        <dbReference type="Google" id="ProtNLM"/>
    </source>
</evidence>
<feature type="domain" description="Right handed beta helix" evidence="4">
    <location>
        <begin position="343"/>
        <end position="423"/>
    </location>
</feature>
<organism evidence="5 6">
    <name type="scientific">Naegleria fowleri</name>
    <name type="common">Brain eating amoeba</name>
    <dbReference type="NCBI Taxonomy" id="5763"/>
    <lineage>
        <taxon>Eukaryota</taxon>
        <taxon>Discoba</taxon>
        <taxon>Heterolobosea</taxon>
        <taxon>Tetramitia</taxon>
        <taxon>Eutetramitia</taxon>
        <taxon>Vahlkampfiidae</taxon>
        <taxon>Naegleria</taxon>
    </lineage>
</organism>
<evidence type="ECO:0000313" key="6">
    <source>
        <dbReference type="Proteomes" id="UP000444721"/>
    </source>
</evidence>
<dbReference type="InterPro" id="IPR006626">
    <property type="entry name" value="PbH1"/>
</dbReference>
<keyword evidence="1" id="KW-0472">Membrane</keyword>
<keyword evidence="6" id="KW-1185">Reference proteome</keyword>
<dbReference type="SUPFAM" id="SSF51126">
    <property type="entry name" value="Pectin lyase-like"/>
    <property type="match status" value="1"/>
</dbReference>
<evidence type="ECO:0000259" key="4">
    <source>
        <dbReference type="Pfam" id="PF13229"/>
    </source>
</evidence>
<name>A0A6A5BJJ5_NAEFO</name>
<feature type="signal peptide" evidence="2">
    <location>
        <begin position="1"/>
        <end position="15"/>
    </location>
</feature>
<keyword evidence="1" id="KW-1133">Transmembrane helix</keyword>
<dbReference type="InterPro" id="IPR039448">
    <property type="entry name" value="Beta_helix"/>
</dbReference>
<comment type="caution">
    <text evidence="5">The sequence shown here is derived from an EMBL/GenBank/DDBJ whole genome shotgun (WGS) entry which is preliminary data.</text>
</comment>
<dbReference type="AlphaFoldDB" id="A0A6A5BJJ5"/>
<dbReference type="OMA" id="QGAMELF"/>
<feature type="transmembrane region" description="Helical" evidence="1">
    <location>
        <begin position="722"/>
        <end position="744"/>
    </location>
</feature>
<dbReference type="Gene3D" id="2.160.20.10">
    <property type="entry name" value="Single-stranded right-handed beta-helix, Pectin lyase-like"/>
    <property type="match status" value="1"/>
</dbReference>
<evidence type="ECO:0000259" key="3">
    <source>
        <dbReference type="Pfam" id="PF05048"/>
    </source>
</evidence>
<keyword evidence="2" id="KW-0732">Signal</keyword>
<dbReference type="InterPro" id="IPR011050">
    <property type="entry name" value="Pectin_lyase_fold/virulence"/>
</dbReference>
<feature type="domain" description="Periplasmic copper-binding protein NosD beta helix" evidence="3">
    <location>
        <begin position="445"/>
        <end position="589"/>
    </location>
</feature>
<gene>
    <name evidence="5" type="ORF">FDP41_002608</name>
</gene>
<feature type="chain" id="PRO_5025674355" description="Right handed beta helix domain-containing protein" evidence="2">
    <location>
        <begin position="16"/>
        <end position="745"/>
    </location>
</feature>
<dbReference type="RefSeq" id="XP_044562806.1">
    <property type="nucleotide sequence ID" value="XM_044705821.1"/>
</dbReference>
<dbReference type="Pfam" id="PF13229">
    <property type="entry name" value="Beta_helix"/>
    <property type="match status" value="1"/>
</dbReference>
<dbReference type="VEuPathDB" id="AmoebaDB:NF0111430"/>
<sequence length="745" mass="82360">MMVCGLLLCTVTCQSNHTPVVHFYVSPTLGSDSNPGNSSSFPFATLSKTANIITTLKNTISTTNTSFIVNLMPGTFILNSTLTIPRPTRLNDVQYSTVEWRALPGSKLGDVKIRGDVPLPISLWQVVNVNTNSWAHQMLPSNAKGNVLQCNLTLAGFKSSQIVPFRKTGFSYGNVDVGNELFIRGHAQTVARYPNKLTTQYVQQDVNSQMMVDVYMNVGMTNGTNEMSFNSTLCPNRDCWSMEKYPFAFGYWYYDWAGGVEDISSITSNGNVVFKSTKVGYGIKSNQRFFLVNFISELDQPGEYVIIDDTVYYWPLSPLQQDDDVMISVADTLISISANAQIFDSLDFSMTRGSAIVSTSNSNIVVKNCRVTCTGNYGLRLSSCSNCQILSNTISEVGQGGISISGGDRKTLTPSNSLVANNTIFDFSRIGKTYRAAVNFNGVTVTVTHNELFNADHTAILWGGNNHEISFNKIYDVCKSTADAGAIYSGRDWTMRDNVIKHNFLFRVQGPGLYGTSCIYLDDMFSSATVFGNVMFQCYRGLLLGGGRNNMVMNNIFINSTYSMAVDDRGLVWADSKEIMANLLTMPYNNSVWSAAYPELTHILDENPMAPVGNKVQWNLVTTSATKTQISQPNIRIYSIYANNTFDVPLSVFVDPSNMNFNLVSGNIYENNMNLYNFTKIPFHDIGLLKYVPPPSPPSVNSVVRPRVSNSTRSVSLTTTTLGRSCSMFILMMNIVVMIGVILFM</sequence>
<dbReference type="InterPro" id="IPR012334">
    <property type="entry name" value="Pectin_lyas_fold"/>
</dbReference>